<dbReference type="InterPro" id="IPR029068">
    <property type="entry name" value="Glyas_Bleomycin-R_OHBP_Dase"/>
</dbReference>
<dbReference type="PANTHER" id="PTHR35006">
    <property type="entry name" value="GLYOXALASE FAMILY PROTEIN (AFU_ORTHOLOGUE AFUA_5G14830)"/>
    <property type="match status" value="1"/>
</dbReference>
<dbReference type="PROSITE" id="PS51819">
    <property type="entry name" value="VOC"/>
    <property type="match status" value="1"/>
</dbReference>
<dbReference type="Gene3D" id="3.10.180.10">
    <property type="entry name" value="2,3-Dihydroxybiphenyl 1,2-Dioxygenase, domain 1"/>
    <property type="match status" value="1"/>
</dbReference>
<accession>A0ABT4JSJ3</accession>
<dbReference type="InterPro" id="IPR037523">
    <property type="entry name" value="VOC_core"/>
</dbReference>
<evidence type="ECO:0000259" key="1">
    <source>
        <dbReference type="PROSITE" id="PS51819"/>
    </source>
</evidence>
<dbReference type="Pfam" id="PF00903">
    <property type="entry name" value="Glyoxalase"/>
    <property type="match status" value="1"/>
</dbReference>
<organism evidence="2 3">
    <name type="scientific">Marinomonas phaeophyticola</name>
    <dbReference type="NCBI Taxonomy" id="3004091"/>
    <lineage>
        <taxon>Bacteria</taxon>
        <taxon>Pseudomonadati</taxon>
        <taxon>Pseudomonadota</taxon>
        <taxon>Gammaproteobacteria</taxon>
        <taxon>Oceanospirillales</taxon>
        <taxon>Oceanospirillaceae</taxon>
        <taxon>Marinomonas</taxon>
    </lineage>
</organism>
<dbReference type="CDD" id="cd07262">
    <property type="entry name" value="VOC_like"/>
    <property type="match status" value="1"/>
</dbReference>
<dbReference type="RefSeq" id="WP_269124061.1">
    <property type="nucleotide sequence ID" value="NZ_JAPUBN010000013.1"/>
</dbReference>
<evidence type="ECO:0000313" key="2">
    <source>
        <dbReference type="EMBL" id="MCZ2721356.1"/>
    </source>
</evidence>
<evidence type="ECO:0000313" key="3">
    <source>
        <dbReference type="Proteomes" id="UP001149719"/>
    </source>
</evidence>
<comment type="caution">
    <text evidence="2">The sequence shown here is derived from an EMBL/GenBank/DDBJ whole genome shotgun (WGS) entry which is preliminary data.</text>
</comment>
<proteinExistence type="predicted"/>
<dbReference type="PANTHER" id="PTHR35006:SF4">
    <property type="entry name" value="BLR7706 PROTEIN"/>
    <property type="match status" value="1"/>
</dbReference>
<name>A0ABT4JSJ3_9GAMM</name>
<feature type="domain" description="VOC" evidence="1">
    <location>
        <begin position="1"/>
        <end position="121"/>
    </location>
</feature>
<gene>
    <name evidence="2" type="ORF">O1D97_06760</name>
</gene>
<dbReference type="SUPFAM" id="SSF54593">
    <property type="entry name" value="Glyoxalase/Bleomycin resistance protein/Dihydroxybiphenyl dioxygenase"/>
    <property type="match status" value="1"/>
</dbReference>
<sequence length="125" mass="13442">MLVGVTLGTNQLAAASQFYQRVLAKIGMQQTLSIEGEVGYGVAGVSSFWVLTPFNQEAATVGNGTQVTFRAANNAQVDAFYQAALSAGGSDEGAPGYRYREHYYGAYCRDLDGNKLHVMHEPQSL</sequence>
<protein>
    <submittedName>
        <fullName evidence="2">VOC family protein</fullName>
    </submittedName>
</protein>
<dbReference type="InterPro" id="IPR004360">
    <property type="entry name" value="Glyas_Fos-R_dOase_dom"/>
</dbReference>
<reference evidence="2" key="1">
    <citation type="submission" date="2022-12" db="EMBL/GenBank/DDBJ databases">
        <title>Marinomonas 15G1-11 sp. nov, isolated from marine algae.</title>
        <authorList>
            <person name="Butt M."/>
            <person name="Choi D.G."/>
            <person name="Kim J.M."/>
            <person name="Lee J.K."/>
            <person name="Baek J.H."/>
            <person name="Jeon C.O."/>
        </authorList>
    </citation>
    <scope>NUCLEOTIDE SEQUENCE</scope>
    <source>
        <strain evidence="2">15G1-11</strain>
    </source>
</reference>
<keyword evidence="3" id="KW-1185">Reference proteome</keyword>
<dbReference type="EMBL" id="JAPUBN010000013">
    <property type="protein sequence ID" value="MCZ2721356.1"/>
    <property type="molecule type" value="Genomic_DNA"/>
</dbReference>
<dbReference type="Proteomes" id="UP001149719">
    <property type="component" value="Unassembled WGS sequence"/>
</dbReference>